<evidence type="ECO:0000256" key="3">
    <source>
        <dbReference type="ARBA" id="ARBA00022722"/>
    </source>
</evidence>
<dbReference type="GO" id="GO:0009318">
    <property type="term" value="C:exodeoxyribonuclease VII complex"/>
    <property type="evidence" value="ECO:0007669"/>
    <property type="project" value="UniProtKB-UniRule"/>
</dbReference>
<keyword evidence="5 6" id="KW-0269">Exonuclease</keyword>
<evidence type="ECO:0000256" key="1">
    <source>
        <dbReference type="ARBA" id="ARBA00009998"/>
    </source>
</evidence>
<protein>
    <recommendedName>
        <fullName evidence="6">Exodeoxyribonuclease 7 small subunit</fullName>
        <ecNumber evidence="6">3.1.11.6</ecNumber>
    </recommendedName>
    <alternativeName>
        <fullName evidence="6">Exodeoxyribonuclease VII small subunit</fullName>
        <shortName evidence="6">Exonuclease VII small subunit</shortName>
    </alternativeName>
</protein>
<dbReference type="Proteomes" id="UP000553193">
    <property type="component" value="Unassembled WGS sequence"/>
</dbReference>
<gene>
    <name evidence="6" type="primary">xseB</name>
    <name evidence="7" type="ORF">GGQ83_003733</name>
</gene>
<dbReference type="AlphaFoldDB" id="A0A840AGW8"/>
<evidence type="ECO:0000256" key="4">
    <source>
        <dbReference type="ARBA" id="ARBA00022801"/>
    </source>
</evidence>
<proteinExistence type="inferred from homology"/>
<dbReference type="GO" id="GO:0006308">
    <property type="term" value="P:DNA catabolic process"/>
    <property type="evidence" value="ECO:0007669"/>
    <property type="project" value="UniProtKB-UniRule"/>
</dbReference>
<keyword evidence="4 6" id="KW-0378">Hydrolase</keyword>
<comment type="catalytic activity">
    <reaction evidence="6">
        <text>Exonucleolytic cleavage in either 5'- to 3'- or 3'- to 5'-direction to yield nucleoside 5'-phosphates.</text>
        <dbReference type="EC" id="3.1.11.6"/>
    </reaction>
</comment>
<dbReference type="NCBIfam" id="TIGR01280">
    <property type="entry name" value="xseB"/>
    <property type="match status" value="1"/>
</dbReference>
<comment type="caution">
    <text evidence="7">The sequence shown here is derived from an EMBL/GenBank/DDBJ whole genome shotgun (WGS) entry which is preliminary data.</text>
</comment>
<comment type="similarity">
    <text evidence="1 6">Belongs to the XseB family.</text>
</comment>
<keyword evidence="2 6" id="KW-0963">Cytoplasm</keyword>
<evidence type="ECO:0000256" key="2">
    <source>
        <dbReference type="ARBA" id="ARBA00022490"/>
    </source>
</evidence>
<reference evidence="7 8" key="1">
    <citation type="submission" date="2020-08" db="EMBL/GenBank/DDBJ databases">
        <title>Genomic Encyclopedia of Type Strains, Phase IV (KMG-IV): sequencing the most valuable type-strain genomes for metagenomic binning, comparative biology and taxonomic classification.</title>
        <authorList>
            <person name="Goeker M."/>
        </authorList>
    </citation>
    <scope>NUCLEOTIDE SEQUENCE [LARGE SCALE GENOMIC DNA]</scope>
    <source>
        <strain evidence="7 8">DSM 19979</strain>
    </source>
</reference>
<dbReference type="EC" id="3.1.11.6" evidence="6"/>
<dbReference type="EMBL" id="JACIDJ010000009">
    <property type="protein sequence ID" value="MBB3900257.1"/>
    <property type="molecule type" value="Genomic_DNA"/>
</dbReference>
<organism evidence="7 8">
    <name type="scientific">Roseococcus suduntuyensis</name>
    <dbReference type="NCBI Taxonomy" id="455361"/>
    <lineage>
        <taxon>Bacteria</taxon>
        <taxon>Pseudomonadati</taxon>
        <taxon>Pseudomonadota</taxon>
        <taxon>Alphaproteobacteria</taxon>
        <taxon>Acetobacterales</taxon>
        <taxon>Roseomonadaceae</taxon>
        <taxon>Roseococcus</taxon>
    </lineage>
</organism>
<sequence>MQEGWEKVMSVEHRVDERAAGAAEVRERDIASLSFEEALTELETIVKSLEGGRATLAQAIAEYERGTALRRHCEQKLSEAEAKVQAVVEGKAGLVLRNVE</sequence>
<accession>A0A840AGW8</accession>
<name>A0A840AGW8_9PROT</name>
<evidence type="ECO:0000313" key="7">
    <source>
        <dbReference type="EMBL" id="MBB3900257.1"/>
    </source>
</evidence>
<dbReference type="InterPro" id="IPR037004">
    <property type="entry name" value="Exonuc_VII_ssu_sf"/>
</dbReference>
<dbReference type="PANTHER" id="PTHR34137">
    <property type="entry name" value="EXODEOXYRIBONUCLEASE 7 SMALL SUBUNIT"/>
    <property type="match status" value="1"/>
</dbReference>
<dbReference type="NCBIfam" id="NF002139">
    <property type="entry name" value="PRK00977.1-3"/>
    <property type="match status" value="1"/>
</dbReference>
<dbReference type="HAMAP" id="MF_00337">
    <property type="entry name" value="Exonuc_7_S"/>
    <property type="match status" value="1"/>
</dbReference>
<dbReference type="GO" id="GO:0005829">
    <property type="term" value="C:cytosol"/>
    <property type="evidence" value="ECO:0007669"/>
    <property type="project" value="TreeGrafter"/>
</dbReference>
<evidence type="ECO:0000313" key="8">
    <source>
        <dbReference type="Proteomes" id="UP000553193"/>
    </source>
</evidence>
<dbReference type="GO" id="GO:0008855">
    <property type="term" value="F:exodeoxyribonuclease VII activity"/>
    <property type="evidence" value="ECO:0007669"/>
    <property type="project" value="UniProtKB-UniRule"/>
</dbReference>
<dbReference type="PANTHER" id="PTHR34137:SF1">
    <property type="entry name" value="EXODEOXYRIBONUCLEASE 7 SMALL SUBUNIT"/>
    <property type="match status" value="1"/>
</dbReference>
<dbReference type="SUPFAM" id="SSF116842">
    <property type="entry name" value="XseB-like"/>
    <property type="match status" value="1"/>
</dbReference>
<comment type="subunit">
    <text evidence="6">Heterooligomer composed of large and small subunits.</text>
</comment>
<evidence type="ECO:0000256" key="5">
    <source>
        <dbReference type="ARBA" id="ARBA00022839"/>
    </source>
</evidence>
<dbReference type="Pfam" id="PF02609">
    <property type="entry name" value="Exonuc_VII_S"/>
    <property type="match status" value="1"/>
</dbReference>
<keyword evidence="8" id="KW-1185">Reference proteome</keyword>
<comment type="subcellular location">
    <subcellularLocation>
        <location evidence="6">Cytoplasm</location>
    </subcellularLocation>
</comment>
<comment type="function">
    <text evidence="6">Bidirectionally degrades single-stranded DNA into large acid-insoluble oligonucleotides, which are then degraded further into small acid-soluble oligonucleotides.</text>
</comment>
<evidence type="ECO:0000256" key="6">
    <source>
        <dbReference type="HAMAP-Rule" id="MF_00337"/>
    </source>
</evidence>
<keyword evidence="3 6" id="KW-0540">Nuclease</keyword>
<dbReference type="Gene3D" id="1.10.287.1040">
    <property type="entry name" value="Exonuclease VII, small subunit"/>
    <property type="match status" value="1"/>
</dbReference>
<dbReference type="InterPro" id="IPR003761">
    <property type="entry name" value="Exonuc_VII_S"/>
</dbReference>